<proteinExistence type="predicted"/>
<dbReference type="InterPro" id="IPR005653">
    <property type="entry name" value="OstA-like_N"/>
</dbReference>
<dbReference type="GO" id="GO:0009279">
    <property type="term" value="C:cell outer membrane"/>
    <property type="evidence" value="ECO:0007669"/>
    <property type="project" value="TreeGrafter"/>
</dbReference>
<keyword evidence="5" id="KW-1185">Reference proteome</keyword>
<reference evidence="4 5" key="1">
    <citation type="submission" date="2019-12" db="EMBL/GenBank/DDBJ databases">
        <authorList>
            <person name="Lee S.D."/>
        </authorList>
    </citation>
    <scope>NUCLEOTIDE SEQUENCE [LARGE SCALE GENOMIC DNA]</scope>
    <source>
        <strain evidence="4 5">GH1-50</strain>
    </source>
</reference>
<feature type="signal peptide" evidence="2">
    <location>
        <begin position="1"/>
        <end position="24"/>
    </location>
</feature>
<dbReference type="PANTHER" id="PTHR36504">
    <property type="entry name" value="LIPOPOLYSACCHARIDE EXPORT SYSTEM PROTEIN LPTA"/>
    <property type="match status" value="1"/>
</dbReference>
<accession>A0A7C9MXE3</accession>
<gene>
    <name evidence="4" type="ORF">GQ651_10705</name>
</gene>
<dbReference type="PANTHER" id="PTHR36504:SF1">
    <property type="entry name" value="LIPOPOLYSACCHARIDE EXPORT SYSTEM PROTEIN LPTA"/>
    <property type="match status" value="1"/>
</dbReference>
<evidence type="ECO:0000313" key="5">
    <source>
        <dbReference type="Proteomes" id="UP000480350"/>
    </source>
</evidence>
<dbReference type="Proteomes" id="UP000480350">
    <property type="component" value="Unassembled WGS sequence"/>
</dbReference>
<feature type="chain" id="PRO_5028982971" evidence="2">
    <location>
        <begin position="25"/>
        <end position="169"/>
    </location>
</feature>
<dbReference type="InterPro" id="IPR052037">
    <property type="entry name" value="LPS_export_LptA"/>
</dbReference>
<evidence type="ECO:0000313" key="4">
    <source>
        <dbReference type="EMBL" id="MXQ08314.1"/>
    </source>
</evidence>
<organism evidence="4 5">
    <name type="scientific">Kangsaoukella pontilimi</name>
    <dbReference type="NCBI Taxonomy" id="2691042"/>
    <lineage>
        <taxon>Bacteria</taxon>
        <taxon>Pseudomonadati</taxon>
        <taxon>Pseudomonadota</taxon>
        <taxon>Alphaproteobacteria</taxon>
        <taxon>Rhodobacterales</taxon>
        <taxon>Paracoccaceae</taxon>
        <taxon>Kangsaoukella</taxon>
    </lineage>
</organism>
<feature type="domain" description="Organic solvent tolerance-like N-terminal" evidence="3">
    <location>
        <begin position="43"/>
        <end position="151"/>
    </location>
</feature>
<protein>
    <submittedName>
        <fullName evidence="4">Lipopolysaccharide transport periplasmic protein LptA</fullName>
    </submittedName>
</protein>
<dbReference type="GO" id="GO:0015920">
    <property type="term" value="P:lipopolysaccharide transport"/>
    <property type="evidence" value="ECO:0007669"/>
    <property type="project" value="TreeGrafter"/>
</dbReference>
<dbReference type="GO" id="GO:0017089">
    <property type="term" value="F:glycolipid transfer activity"/>
    <property type="evidence" value="ECO:0007669"/>
    <property type="project" value="TreeGrafter"/>
</dbReference>
<evidence type="ECO:0000256" key="2">
    <source>
        <dbReference type="SAM" id="SignalP"/>
    </source>
</evidence>
<reference evidence="4 5" key="2">
    <citation type="submission" date="2020-03" db="EMBL/GenBank/DDBJ databases">
        <title>Kangsaoukella pontilimi gen. nov., sp. nov., a new member of the family Rhodobacteraceae isolated from a tidal mudflat.</title>
        <authorList>
            <person name="Kim I.S."/>
        </authorList>
    </citation>
    <scope>NUCLEOTIDE SEQUENCE [LARGE SCALE GENOMIC DNA]</scope>
    <source>
        <strain evidence="4 5">GH1-50</strain>
    </source>
</reference>
<sequence>MHVPRFLSAIVLTAALCFSGPVLAQGADVALGLGGFSPDQPVEVTADSLSVDQATGRAVFNGNVLVVQGEVRMSAGEIVVIYATDEGGAPSGISELRATGGVTVVTPTDAAEAREAVYVIESGSVTMSGDVLLTQGQTALAGERLVLDLEAGSGRMEGRVRTVFGGGGN</sequence>
<keyword evidence="1 2" id="KW-0732">Signal</keyword>
<evidence type="ECO:0000256" key="1">
    <source>
        <dbReference type="ARBA" id="ARBA00022729"/>
    </source>
</evidence>
<evidence type="ECO:0000259" key="3">
    <source>
        <dbReference type="Pfam" id="PF03968"/>
    </source>
</evidence>
<dbReference type="GO" id="GO:0030288">
    <property type="term" value="C:outer membrane-bounded periplasmic space"/>
    <property type="evidence" value="ECO:0007669"/>
    <property type="project" value="TreeGrafter"/>
</dbReference>
<comment type="caution">
    <text evidence="4">The sequence shown here is derived from an EMBL/GenBank/DDBJ whole genome shotgun (WGS) entry which is preliminary data.</text>
</comment>
<dbReference type="Pfam" id="PF03968">
    <property type="entry name" value="LptD_N"/>
    <property type="match status" value="1"/>
</dbReference>
<dbReference type="AlphaFoldDB" id="A0A7C9MXE3"/>
<name>A0A7C9MXE3_9RHOB</name>
<dbReference type="EMBL" id="WUPT01000002">
    <property type="protein sequence ID" value="MXQ08314.1"/>
    <property type="molecule type" value="Genomic_DNA"/>
</dbReference>
<dbReference type="Gene3D" id="2.60.450.10">
    <property type="entry name" value="Lipopolysaccharide (LPS) transport protein A like domain"/>
    <property type="match status" value="1"/>
</dbReference>